<evidence type="ECO:0000313" key="2">
    <source>
        <dbReference type="EMBL" id="STQ86731.1"/>
    </source>
</evidence>
<dbReference type="RefSeq" id="WP_034556995.1">
    <property type="nucleotide sequence ID" value="NZ_FZML01000019.1"/>
</dbReference>
<dbReference type="Proteomes" id="UP000255139">
    <property type="component" value="Unassembled WGS sequence"/>
</dbReference>
<reference evidence="3 4" key="1">
    <citation type="journal article" date="2014" name="Genome Announc.">
        <title>Draft genome sequences of eight enterohepatic helicobacter species isolated from both laboratory and wild rodents.</title>
        <authorList>
            <person name="Sheh A."/>
            <person name="Shen Z."/>
            <person name="Fox J.G."/>
        </authorList>
    </citation>
    <scope>NUCLEOTIDE SEQUENCE [LARGE SCALE GENOMIC DNA]</scope>
    <source>
        <strain evidence="3 4">ST1</strain>
    </source>
</reference>
<feature type="chain" id="PRO_5036291183" description="Outer membrane protein beta-barrel domain-containing protein" evidence="1">
    <location>
        <begin position="21"/>
        <end position="273"/>
    </location>
</feature>
<dbReference type="STRING" id="216.LS73_01780"/>
<name>A0A099TYD5_9HELI</name>
<gene>
    <name evidence="3" type="ORF">LS73_003360</name>
    <name evidence="2" type="ORF">NCTC12714_01542</name>
</gene>
<sequence>MKKLNLTLISTLAFMNAVYADSSDRFAVFFLGGGVNGIYNISRLTELQPVDYSSIANTFPNFSSSSNVINRMCKSGTCDLSSLGGGLGVEAGVKLRPFSFLEFDLWVGFDYSAMLDSGDYPNSIKLKKEIGGFDYKNTYKDGEYDSVWPDLMHFSFNATATFRVKRFGFTGGIGASIWDKSYNIKLKRQKDFFNDEKEEKNKSGGANGVSLDLILGLSYRLGENKGTQEIVARFVMPFREMVHQESGNNGYVDYNERTTLHPYMINIFYRHYF</sequence>
<evidence type="ECO:0000313" key="4">
    <source>
        <dbReference type="Proteomes" id="UP000029922"/>
    </source>
</evidence>
<protein>
    <recommendedName>
        <fullName evidence="6">Outer membrane protein beta-barrel domain-containing protein</fullName>
    </recommendedName>
</protein>
<organism evidence="2 5">
    <name type="scientific">Helicobacter muridarum</name>
    <dbReference type="NCBI Taxonomy" id="216"/>
    <lineage>
        <taxon>Bacteria</taxon>
        <taxon>Pseudomonadati</taxon>
        <taxon>Campylobacterota</taxon>
        <taxon>Epsilonproteobacteria</taxon>
        <taxon>Campylobacterales</taxon>
        <taxon>Helicobacteraceae</taxon>
        <taxon>Helicobacter</taxon>
    </lineage>
</organism>
<evidence type="ECO:0000256" key="1">
    <source>
        <dbReference type="SAM" id="SignalP"/>
    </source>
</evidence>
<proteinExistence type="predicted"/>
<keyword evidence="1" id="KW-0732">Signal</keyword>
<dbReference type="OrthoDB" id="5329585at2"/>
<evidence type="ECO:0008006" key="6">
    <source>
        <dbReference type="Google" id="ProtNLM"/>
    </source>
</evidence>
<dbReference type="Proteomes" id="UP000029922">
    <property type="component" value="Unassembled WGS sequence"/>
</dbReference>
<feature type="signal peptide" evidence="1">
    <location>
        <begin position="1"/>
        <end position="20"/>
    </location>
</feature>
<dbReference type="EMBL" id="JRPD02000004">
    <property type="protein sequence ID" value="TLE00947.1"/>
    <property type="molecule type" value="Genomic_DNA"/>
</dbReference>
<dbReference type="EMBL" id="UGJE01000002">
    <property type="protein sequence ID" value="STQ86731.1"/>
    <property type="molecule type" value="Genomic_DNA"/>
</dbReference>
<keyword evidence="5" id="KW-1185">Reference proteome</keyword>
<evidence type="ECO:0000313" key="5">
    <source>
        <dbReference type="Proteomes" id="UP000255139"/>
    </source>
</evidence>
<evidence type="ECO:0000313" key="3">
    <source>
        <dbReference type="EMBL" id="TLE00947.1"/>
    </source>
</evidence>
<accession>A0A099TYD5</accession>
<reference evidence="2 5" key="2">
    <citation type="submission" date="2018-06" db="EMBL/GenBank/DDBJ databases">
        <authorList>
            <consortium name="Pathogen Informatics"/>
            <person name="Doyle S."/>
        </authorList>
    </citation>
    <scope>NUCLEOTIDE SEQUENCE [LARGE SCALE GENOMIC DNA]</scope>
    <source>
        <strain evidence="2 5">NCTC12714</strain>
    </source>
</reference>
<dbReference type="AlphaFoldDB" id="A0A099TYD5"/>